<dbReference type="Proteomes" id="UP000887572">
    <property type="component" value="Unplaced"/>
</dbReference>
<dbReference type="AlphaFoldDB" id="A0A914H4W1"/>
<organism evidence="2 3">
    <name type="scientific">Globodera rostochiensis</name>
    <name type="common">Golden nematode worm</name>
    <name type="synonym">Heterodera rostochiensis</name>
    <dbReference type="NCBI Taxonomy" id="31243"/>
    <lineage>
        <taxon>Eukaryota</taxon>
        <taxon>Metazoa</taxon>
        <taxon>Ecdysozoa</taxon>
        <taxon>Nematoda</taxon>
        <taxon>Chromadorea</taxon>
        <taxon>Rhabditida</taxon>
        <taxon>Tylenchina</taxon>
        <taxon>Tylenchomorpha</taxon>
        <taxon>Tylenchoidea</taxon>
        <taxon>Heteroderidae</taxon>
        <taxon>Heteroderinae</taxon>
        <taxon>Globodera</taxon>
    </lineage>
</organism>
<proteinExistence type="predicted"/>
<keyword evidence="2" id="KW-1185">Reference proteome</keyword>
<evidence type="ECO:0000256" key="1">
    <source>
        <dbReference type="SAM" id="MobiDB-lite"/>
    </source>
</evidence>
<reference evidence="3" key="1">
    <citation type="submission" date="2022-11" db="UniProtKB">
        <authorList>
            <consortium name="WormBaseParasite"/>
        </authorList>
    </citation>
    <scope>IDENTIFICATION</scope>
</reference>
<sequence length="141" mass="15584">MPILSLFGGGSAISGEGSGAVVQQQQQQQQGSRGVSSGGVVRRRSWRVHYTRPKKNKSFEYETSTGSAYENGRLLIPRWTHWCPHAIRPTGASRHGRVGQSDRELADLRCGWSRADTNAAEWEEQGSTTTDHPLIKHEDGI</sequence>
<feature type="region of interest" description="Disordered" evidence="1">
    <location>
        <begin position="119"/>
        <end position="141"/>
    </location>
</feature>
<protein>
    <submittedName>
        <fullName evidence="3">Uncharacterized protein</fullName>
    </submittedName>
</protein>
<name>A0A914H4W1_GLORO</name>
<feature type="compositionally biased region" description="Low complexity" evidence="1">
    <location>
        <begin position="19"/>
        <end position="40"/>
    </location>
</feature>
<dbReference type="WBParaSite" id="Gr19_v10_g13852.t1">
    <property type="protein sequence ID" value="Gr19_v10_g13852.t1"/>
    <property type="gene ID" value="Gr19_v10_g13852"/>
</dbReference>
<feature type="region of interest" description="Disordered" evidence="1">
    <location>
        <begin position="16"/>
        <end position="47"/>
    </location>
</feature>
<evidence type="ECO:0000313" key="2">
    <source>
        <dbReference type="Proteomes" id="UP000887572"/>
    </source>
</evidence>
<accession>A0A914H4W1</accession>
<evidence type="ECO:0000313" key="3">
    <source>
        <dbReference type="WBParaSite" id="Gr19_v10_g13852.t1"/>
    </source>
</evidence>